<comment type="function">
    <text evidence="1">VSG forms a coat on the surface of the parasite. The trypanosome evades the immune response of the host by expressing a series of antigenically distinct VSGs from an estimated 1000 VSG genes.</text>
</comment>
<protein>
    <submittedName>
        <fullName evidence="12">Variant surface glycoprotein 1125.5609</fullName>
    </submittedName>
</protein>
<evidence type="ECO:0000256" key="7">
    <source>
        <dbReference type="ARBA" id="ARBA00023180"/>
    </source>
</evidence>
<keyword evidence="3" id="KW-1003">Cell membrane</keyword>
<dbReference type="VEuPathDB" id="TriTrypDB:Tb427_000438800"/>
<feature type="chain" id="PRO_5013198672" evidence="10">
    <location>
        <begin position="21"/>
        <end position="275"/>
    </location>
</feature>
<dbReference type="Pfam" id="PF13206">
    <property type="entry name" value="VSG_B"/>
    <property type="match status" value="1"/>
</dbReference>
<keyword evidence="8" id="KW-0449">Lipoprotein</keyword>
<reference evidence="12" key="1">
    <citation type="submission" date="2016-08" db="EMBL/GenBank/DDBJ databases">
        <title>VSG repertoire of Trypanosoma brucei EATRO 1125.</title>
        <authorList>
            <person name="Cross G.A."/>
        </authorList>
    </citation>
    <scope>NUCLEOTIDE SEQUENCE</scope>
    <source>
        <strain evidence="12">EATRO 1125</strain>
    </source>
</reference>
<evidence type="ECO:0000256" key="4">
    <source>
        <dbReference type="ARBA" id="ARBA00022622"/>
    </source>
</evidence>
<name>A0A1J0RD04_9TRYP</name>
<accession>A0A1J0RD04</accession>
<feature type="signal peptide" evidence="10">
    <location>
        <begin position="1"/>
        <end position="20"/>
    </location>
</feature>
<evidence type="ECO:0000256" key="1">
    <source>
        <dbReference type="ARBA" id="ARBA00002523"/>
    </source>
</evidence>
<evidence type="ECO:0000313" key="12">
    <source>
        <dbReference type="EMBL" id="APD75662.1"/>
    </source>
</evidence>
<sequence>MYSTLTIVILSLAQLRQVTPTPDHHTNAEDLQVLCGLMNLAKGSIDTPKVDEIPESELEDIERINISLADPNWRTNIAATPAAKQKKDAGECKEPGEKEVCKAHYRRWEEHNIAVLEDTKGQKFPNIGKDKLESTLGRSIAITVSGLAAKANTVRDTFTAKLAGERTATATNILNLLAKAAYKAETAADAQSKECKIKLGSTRATDCTLPKGATAVCETLLSVCAQDGTQQKEIFGTTASPNGQRGAWGESEKANKWNPIKSVCDAADPPKLTAT</sequence>
<dbReference type="AlphaFoldDB" id="A0A1J0RD04"/>
<evidence type="ECO:0000256" key="3">
    <source>
        <dbReference type="ARBA" id="ARBA00022475"/>
    </source>
</evidence>
<evidence type="ECO:0000256" key="8">
    <source>
        <dbReference type="ARBA" id="ARBA00023288"/>
    </source>
</evidence>
<keyword evidence="6" id="KW-0472">Membrane</keyword>
<evidence type="ECO:0000259" key="11">
    <source>
        <dbReference type="Pfam" id="PF13206"/>
    </source>
</evidence>
<dbReference type="InterPro" id="IPR025932">
    <property type="entry name" value="Trypano_VSG_B_N_dom"/>
</dbReference>
<comment type="subcellular location">
    <subcellularLocation>
        <location evidence="2">Cell membrane</location>
        <topology evidence="2">Lipid-anchor</topology>
        <topology evidence="2">GPI-anchor</topology>
    </subcellularLocation>
</comment>
<evidence type="ECO:0000256" key="6">
    <source>
        <dbReference type="ARBA" id="ARBA00023136"/>
    </source>
</evidence>
<feature type="domain" description="Trypanosome variant surface glycoprotein B-type N-terminal" evidence="11">
    <location>
        <begin position="21"/>
        <end position="274"/>
    </location>
</feature>
<evidence type="ECO:0000256" key="10">
    <source>
        <dbReference type="SAM" id="SignalP"/>
    </source>
</evidence>
<evidence type="ECO:0000256" key="5">
    <source>
        <dbReference type="ARBA" id="ARBA00022729"/>
    </source>
</evidence>
<keyword evidence="4" id="KW-0336">GPI-anchor</keyword>
<dbReference type="GO" id="GO:0098552">
    <property type="term" value="C:side of membrane"/>
    <property type="evidence" value="ECO:0007669"/>
    <property type="project" value="UniProtKB-KW"/>
</dbReference>
<keyword evidence="7" id="KW-0325">Glycoprotein</keyword>
<proteinExistence type="predicted"/>
<feature type="region of interest" description="Disordered" evidence="9">
    <location>
        <begin position="235"/>
        <end position="254"/>
    </location>
</feature>
<keyword evidence="5 10" id="KW-0732">Signal</keyword>
<dbReference type="EMBL" id="KX701706">
    <property type="protein sequence ID" value="APD75662.1"/>
    <property type="molecule type" value="Genomic_DNA"/>
</dbReference>
<evidence type="ECO:0000256" key="2">
    <source>
        <dbReference type="ARBA" id="ARBA00004609"/>
    </source>
</evidence>
<evidence type="ECO:0000256" key="9">
    <source>
        <dbReference type="SAM" id="MobiDB-lite"/>
    </source>
</evidence>
<dbReference type="GO" id="GO:0005886">
    <property type="term" value="C:plasma membrane"/>
    <property type="evidence" value="ECO:0007669"/>
    <property type="project" value="UniProtKB-SubCell"/>
</dbReference>
<organism evidence="12">
    <name type="scientific">Trypanosoma brucei</name>
    <dbReference type="NCBI Taxonomy" id="5691"/>
    <lineage>
        <taxon>Eukaryota</taxon>
        <taxon>Discoba</taxon>
        <taxon>Euglenozoa</taxon>
        <taxon>Kinetoplastea</taxon>
        <taxon>Metakinetoplastina</taxon>
        <taxon>Trypanosomatida</taxon>
        <taxon>Trypanosomatidae</taxon>
        <taxon>Trypanosoma</taxon>
    </lineage>
</organism>